<dbReference type="InterPro" id="IPR018490">
    <property type="entry name" value="cNMP-bd_dom_sf"/>
</dbReference>
<accession>A0A0D3IBA6</accession>
<proteinExistence type="predicted"/>
<dbReference type="InterPro" id="IPR000595">
    <property type="entry name" value="cNMP-bd_dom"/>
</dbReference>
<dbReference type="CDD" id="cd00038">
    <property type="entry name" value="CAP_ED"/>
    <property type="match status" value="1"/>
</dbReference>
<dbReference type="Gene3D" id="2.60.120.10">
    <property type="entry name" value="Jelly Rolls"/>
    <property type="match status" value="2"/>
</dbReference>
<feature type="coiled-coil region" evidence="1">
    <location>
        <begin position="442"/>
        <end position="509"/>
    </location>
</feature>
<evidence type="ECO:0000256" key="1">
    <source>
        <dbReference type="SAM" id="Coils"/>
    </source>
</evidence>
<dbReference type="PaxDb" id="2903-EOD08541"/>
<dbReference type="KEGG" id="ehx:EMIHUDRAFT_105933"/>
<dbReference type="GO" id="GO:0003700">
    <property type="term" value="F:DNA-binding transcription factor activity"/>
    <property type="evidence" value="ECO:0007669"/>
    <property type="project" value="TreeGrafter"/>
</dbReference>
<dbReference type="GO" id="GO:0005829">
    <property type="term" value="C:cytosol"/>
    <property type="evidence" value="ECO:0007669"/>
    <property type="project" value="TreeGrafter"/>
</dbReference>
<dbReference type="InterPro" id="IPR014710">
    <property type="entry name" value="RmlC-like_jellyroll"/>
</dbReference>
<dbReference type="InterPro" id="IPR050397">
    <property type="entry name" value="Env_Response_Regulators"/>
</dbReference>
<dbReference type="SUPFAM" id="SSF51206">
    <property type="entry name" value="cAMP-binding domain-like"/>
    <property type="match status" value="2"/>
</dbReference>
<dbReference type="SMART" id="SM00100">
    <property type="entry name" value="cNMP"/>
    <property type="match status" value="2"/>
</dbReference>
<name>A0A0D3IBA6_EMIH1</name>
<dbReference type="OMA" id="RTNIERD"/>
<evidence type="ECO:0000313" key="3">
    <source>
        <dbReference type="EnsemblProtists" id="EOD08541"/>
    </source>
</evidence>
<dbReference type="AlphaFoldDB" id="A0A0D3IBA6"/>
<dbReference type="RefSeq" id="XP_005760970.1">
    <property type="nucleotide sequence ID" value="XM_005760913.1"/>
</dbReference>
<evidence type="ECO:0000313" key="4">
    <source>
        <dbReference type="Proteomes" id="UP000013827"/>
    </source>
</evidence>
<organism evidence="3 4">
    <name type="scientific">Emiliania huxleyi (strain CCMP1516)</name>
    <dbReference type="NCBI Taxonomy" id="280463"/>
    <lineage>
        <taxon>Eukaryota</taxon>
        <taxon>Haptista</taxon>
        <taxon>Haptophyta</taxon>
        <taxon>Prymnesiophyceae</taxon>
        <taxon>Isochrysidales</taxon>
        <taxon>Noelaerhabdaceae</taxon>
        <taxon>Emiliania</taxon>
    </lineage>
</organism>
<keyword evidence="4" id="KW-1185">Reference proteome</keyword>
<reference evidence="4" key="1">
    <citation type="journal article" date="2013" name="Nature">
        <title>Pan genome of the phytoplankton Emiliania underpins its global distribution.</title>
        <authorList>
            <person name="Read B.A."/>
            <person name="Kegel J."/>
            <person name="Klute M.J."/>
            <person name="Kuo A."/>
            <person name="Lefebvre S.C."/>
            <person name="Maumus F."/>
            <person name="Mayer C."/>
            <person name="Miller J."/>
            <person name="Monier A."/>
            <person name="Salamov A."/>
            <person name="Young J."/>
            <person name="Aguilar M."/>
            <person name="Claverie J.M."/>
            <person name="Frickenhaus S."/>
            <person name="Gonzalez K."/>
            <person name="Herman E.K."/>
            <person name="Lin Y.C."/>
            <person name="Napier J."/>
            <person name="Ogata H."/>
            <person name="Sarno A.F."/>
            <person name="Shmutz J."/>
            <person name="Schroeder D."/>
            <person name="de Vargas C."/>
            <person name="Verret F."/>
            <person name="von Dassow P."/>
            <person name="Valentin K."/>
            <person name="Van de Peer Y."/>
            <person name="Wheeler G."/>
            <person name="Dacks J.B."/>
            <person name="Delwiche C.F."/>
            <person name="Dyhrman S.T."/>
            <person name="Glockner G."/>
            <person name="John U."/>
            <person name="Richards T."/>
            <person name="Worden A.Z."/>
            <person name="Zhang X."/>
            <person name="Grigoriev I.V."/>
            <person name="Allen A.E."/>
            <person name="Bidle K."/>
            <person name="Borodovsky M."/>
            <person name="Bowler C."/>
            <person name="Brownlee C."/>
            <person name="Cock J.M."/>
            <person name="Elias M."/>
            <person name="Gladyshev V.N."/>
            <person name="Groth M."/>
            <person name="Guda C."/>
            <person name="Hadaegh A."/>
            <person name="Iglesias-Rodriguez M.D."/>
            <person name="Jenkins J."/>
            <person name="Jones B.M."/>
            <person name="Lawson T."/>
            <person name="Leese F."/>
            <person name="Lindquist E."/>
            <person name="Lobanov A."/>
            <person name="Lomsadze A."/>
            <person name="Malik S.B."/>
            <person name="Marsh M.E."/>
            <person name="Mackinder L."/>
            <person name="Mock T."/>
            <person name="Mueller-Roeber B."/>
            <person name="Pagarete A."/>
            <person name="Parker M."/>
            <person name="Probert I."/>
            <person name="Quesneville H."/>
            <person name="Raines C."/>
            <person name="Rensing S.A."/>
            <person name="Riano-Pachon D.M."/>
            <person name="Richier S."/>
            <person name="Rokitta S."/>
            <person name="Shiraiwa Y."/>
            <person name="Soanes D.M."/>
            <person name="van der Giezen M."/>
            <person name="Wahlund T.M."/>
            <person name="Williams B."/>
            <person name="Wilson W."/>
            <person name="Wolfe G."/>
            <person name="Wurch L.L."/>
        </authorList>
    </citation>
    <scope>NUCLEOTIDE SEQUENCE</scope>
</reference>
<feature type="domain" description="Cyclic nucleotide-binding" evidence="2">
    <location>
        <begin position="29"/>
        <end position="109"/>
    </location>
</feature>
<dbReference type="HOGENOM" id="CLU_343400_0_0_1"/>
<reference evidence="3" key="2">
    <citation type="submission" date="2024-10" db="UniProtKB">
        <authorList>
            <consortium name="EnsemblProtists"/>
        </authorList>
    </citation>
    <scope>IDENTIFICATION</scope>
</reference>
<evidence type="ECO:0000259" key="2">
    <source>
        <dbReference type="PROSITE" id="PS50042"/>
    </source>
</evidence>
<dbReference type="PROSITE" id="PS50042">
    <property type="entry name" value="CNMP_BINDING_3"/>
    <property type="match status" value="1"/>
</dbReference>
<sequence length="825" mass="90195">MDASSQPRKVDPDDAVALLQEAQVHAATLLGVFTLEDLTNLSHHLHFFDYEEGEVVMQQGEDATWVGIVLRGELEAAGADGRVVGSMGAGKVVGEIAFFTGGKRLADVRGAKSGVLAFIMMPNLEALFDSCAHTAVKLIRVFGASSVYQLAHNPAAHPPLAWNLAPKQAESALTKWLQGGRLGPVECEVVMSQADLKRIADLFEFHRFAAGERVVDRFAKNDYICFVLDGSVDLRIDNHTLATRSAGHVANASSYYDGGRVLPCDIVGASDGVLGGLRHDAIEELAILEPALGLTLARMVGIFAVESVNEMFAAPATKAVGRSGSRRRSIVGRVDSEKMKSQTAEVFSRKHAAALSKGRNLRQKAAEADEAAETAKRATQGAEVAKRNHQILTRKLEAEKVKIREQLLAEQQTTHLLRAQLKDLNLDVVHCKKESVQLAEMVSRLEAQIDRHRTLEQDLLEQLRQARAANHAEEVQELAREKETLLAEVARTNIERDALKQSLESEQAQRASVAEALAETQAHCARLEAGKAELARAHEAAIVDAHGAIEAALTQGHAERLADNQTLVATLALCEEHLHERSIELATHTANLERSEQREQDHAKLIQQQRLAAKCLGACYLLTLAPLRRRLRQVEAFAAEHERLVSKHGAAEQENRDLTLRLHAEAAATESLADELEGERLQVGQLREQLRGWEEREGLTEEACALRERNEFLNAKLAIAETRIRGRALEARRAEEEARAARRKLQASAAQQAGLAQSCTAMAKRVTDLEHGFGKLLAPEPNGPTAAIERERWGVPLVNSRRAGKDGLQFPPLGLASGAASRLRL</sequence>
<protein>
    <recommendedName>
        <fullName evidence="2">Cyclic nucleotide-binding domain-containing protein</fullName>
    </recommendedName>
</protein>
<dbReference type="Pfam" id="PF00027">
    <property type="entry name" value="cNMP_binding"/>
    <property type="match status" value="1"/>
</dbReference>
<dbReference type="Proteomes" id="UP000013827">
    <property type="component" value="Unassembled WGS sequence"/>
</dbReference>
<dbReference type="PANTHER" id="PTHR24567">
    <property type="entry name" value="CRP FAMILY TRANSCRIPTIONAL REGULATORY PROTEIN"/>
    <property type="match status" value="1"/>
</dbReference>
<dbReference type="GeneID" id="17254695"/>
<keyword evidence="1" id="KW-0175">Coiled coil</keyword>
<dbReference type="PANTHER" id="PTHR24567:SF74">
    <property type="entry name" value="HTH-TYPE TRANSCRIPTIONAL REGULATOR ARCR"/>
    <property type="match status" value="1"/>
</dbReference>
<dbReference type="EnsemblProtists" id="EOD08541">
    <property type="protein sequence ID" value="EOD08541"/>
    <property type="gene ID" value="EMIHUDRAFT_105933"/>
</dbReference>